<evidence type="ECO:0000313" key="2">
    <source>
        <dbReference type="EMBL" id="SVC95615.1"/>
    </source>
</evidence>
<organism evidence="2">
    <name type="scientific">marine metagenome</name>
    <dbReference type="NCBI Taxonomy" id="408172"/>
    <lineage>
        <taxon>unclassified sequences</taxon>
        <taxon>metagenomes</taxon>
        <taxon>ecological metagenomes</taxon>
    </lineage>
</organism>
<sequence>MKIPFLSGKSETATDPVCGMNVNTSNPPGGVSTHNGEVYYFCGPGSRVEFEKDPEGYISGEKSIEM</sequence>
<dbReference type="AlphaFoldDB" id="A0A382REM5"/>
<protein>
    <recommendedName>
        <fullName evidence="1">YHS domain-containing protein</fullName>
    </recommendedName>
</protein>
<accession>A0A382REM5</accession>
<name>A0A382REM5_9ZZZZ</name>
<dbReference type="SUPFAM" id="SSF47240">
    <property type="entry name" value="Ferritin-like"/>
    <property type="match status" value="1"/>
</dbReference>
<dbReference type="InterPro" id="IPR009078">
    <property type="entry name" value="Ferritin-like_SF"/>
</dbReference>
<evidence type="ECO:0000259" key="1">
    <source>
        <dbReference type="Pfam" id="PF04945"/>
    </source>
</evidence>
<reference evidence="2" key="1">
    <citation type="submission" date="2018-05" db="EMBL/GenBank/DDBJ databases">
        <authorList>
            <person name="Lanie J.A."/>
            <person name="Ng W.-L."/>
            <person name="Kazmierczak K.M."/>
            <person name="Andrzejewski T.M."/>
            <person name="Davidsen T.M."/>
            <person name="Wayne K.J."/>
            <person name="Tettelin H."/>
            <person name="Glass J.I."/>
            <person name="Rusch D."/>
            <person name="Podicherti R."/>
            <person name="Tsui H.-C.T."/>
            <person name="Winkler M.E."/>
        </authorList>
    </citation>
    <scope>NUCLEOTIDE SEQUENCE</scope>
</reference>
<dbReference type="Pfam" id="PF04945">
    <property type="entry name" value="YHS"/>
    <property type="match status" value="1"/>
</dbReference>
<feature type="domain" description="YHS" evidence="1">
    <location>
        <begin position="14"/>
        <end position="59"/>
    </location>
</feature>
<gene>
    <name evidence="2" type="ORF">METZ01_LOCUS348469</name>
</gene>
<dbReference type="InterPro" id="IPR012348">
    <property type="entry name" value="RNR-like"/>
</dbReference>
<dbReference type="Gene3D" id="1.10.620.20">
    <property type="entry name" value="Ribonucleotide Reductase, subunit A"/>
    <property type="match status" value="1"/>
</dbReference>
<dbReference type="InterPro" id="IPR007029">
    <property type="entry name" value="YHS_dom"/>
</dbReference>
<dbReference type="EMBL" id="UINC01120861">
    <property type="protein sequence ID" value="SVC95615.1"/>
    <property type="molecule type" value="Genomic_DNA"/>
</dbReference>
<proteinExistence type="predicted"/>
<dbReference type="GO" id="GO:0016491">
    <property type="term" value="F:oxidoreductase activity"/>
    <property type="evidence" value="ECO:0007669"/>
    <property type="project" value="InterPro"/>
</dbReference>